<dbReference type="Gene3D" id="3.40.50.720">
    <property type="entry name" value="NAD(P)-binding Rossmann-like Domain"/>
    <property type="match status" value="1"/>
</dbReference>
<dbReference type="FunFam" id="3.40.50.720:FF:000084">
    <property type="entry name" value="Short-chain dehydrogenase reductase"/>
    <property type="match status" value="1"/>
</dbReference>
<dbReference type="EMBL" id="CP096567">
    <property type="protein sequence ID" value="UPU46496.1"/>
    <property type="molecule type" value="Genomic_DNA"/>
</dbReference>
<protein>
    <submittedName>
        <fullName evidence="4">SDR family oxidoreductase</fullName>
    </submittedName>
</protein>
<dbReference type="PRINTS" id="PR00080">
    <property type="entry name" value="SDRFAMILY"/>
</dbReference>
<dbReference type="InterPro" id="IPR036291">
    <property type="entry name" value="NAD(P)-bd_dom_sf"/>
</dbReference>
<dbReference type="CDD" id="cd05233">
    <property type="entry name" value="SDR_c"/>
    <property type="match status" value="1"/>
</dbReference>
<name>A0AB38RML2_RHOSG</name>
<evidence type="ECO:0000313" key="4">
    <source>
        <dbReference type="EMBL" id="UPU46496.1"/>
    </source>
</evidence>
<evidence type="ECO:0000256" key="3">
    <source>
        <dbReference type="RuleBase" id="RU000363"/>
    </source>
</evidence>
<dbReference type="InterPro" id="IPR002347">
    <property type="entry name" value="SDR_fam"/>
</dbReference>
<reference evidence="5" key="1">
    <citation type="journal article" date="2022" name="Environ. Microbiol.">
        <title>Functional analysis, diversity, and distribution of carbendazim hydrolases MheI and CbmA, responsible for the initial step in carbendazim degradation.</title>
        <authorList>
            <person name="Zhang M."/>
            <person name="Bai X."/>
            <person name="Li Q."/>
            <person name="Zhang L."/>
            <person name="Zhu Q."/>
            <person name="Gao S."/>
            <person name="Ke Z."/>
            <person name="Jiang M."/>
            <person name="Hu J."/>
            <person name="Qiu J."/>
            <person name="Hong Q."/>
        </authorList>
    </citation>
    <scope>NUCLEOTIDE SEQUENCE [LARGE SCALE GENOMIC DNA]</scope>
    <source>
        <strain evidence="5">djl-6</strain>
    </source>
</reference>
<dbReference type="SUPFAM" id="SSF51735">
    <property type="entry name" value="NAD(P)-binding Rossmann-fold domains"/>
    <property type="match status" value="1"/>
</dbReference>
<evidence type="ECO:0000256" key="1">
    <source>
        <dbReference type="ARBA" id="ARBA00006484"/>
    </source>
</evidence>
<dbReference type="GO" id="GO:0016491">
    <property type="term" value="F:oxidoreductase activity"/>
    <property type="evidence" value="ECO:0007669"/>
    <property type="project" value="UniProtKB-KW"/>
</dbReference>
<dbReference type="AlphaFoldDB" id="A0AB38RML2"/>
<dbReference type="RefSeq" id="WP_064074871.1">
    <property type="nucleotide sequence ID" value="NZ_CP096567.1"/>
</dbReference>
<dbReference type="PRINTS" id="PR00081">
    <property type="entry name" value="GDHRDH"/>
</dbReference>
<sequence>MEEFRDKVVVVTGGSRGMGKEIVLAFAQRGAHVVIASRKIEPCETLAEDVRVRFGVRALPVACNVSDWEQCDRLVEAAYAEFGRVDVLINNAGLSPHYPSLVDVTEALFDKTIAVNLRGPFRLAALIGHKMVKSGGGSIVNIGSIEAIRPSEKALPYAAAKAGLHVLTEGFAQEYAPSVRVNTIQPGPFLTDISDNWADGAREELEAVVALGRCAEPSEIVGAVLFFSGSASSYSTGALLRVDGGWR</sequence>
<geneLocation type="plasmid" evidence="4 5">
    <name>pdjl-6-4</name>
</geneLocation>
<keyword evidence="4" id="KW-0614">Plasmid</keyword>
<evidence type="ECO:0000256" key="2">
    <source>
        <dbReference type="ARBA" id="ARBA00023002"/>
    </source>
</evidence>
<organism evidence="4 5">
    <name type="scientific">Rhodococcus qingshengii JCM 15477</name>
    <dbReference type="NCBI Taxonomy" id="1303681"/>
    <lineage>
        <taxon>Bacteria</taxon>
        <taxon>Bacillati</taxon>
        <taxon>Actinomycetota</taxon>
        <taxon>Actinomycetes</taxon>
        <taxon>Mycobacteriales</taxon>
        <taxon>Nocardiaceae</taxon>
        <taxon>Rhodococcus</taxon>
        <taxon>Rhodococcus erythropolis group</taxon>
    </lineage>
</organism>
<dbReference type="Proteomes" id="UP000831484">
    <property type="component" value="Plasmid pdjl-6-4"/>
</dbReference>
<dbReference type="InterPro" id="IPR020904">
    <property type="entry name" value="Sc_DH/Rdtase_CS"/>
</dbReference>
<keyword evidence="2" id="KW-0560">Oxidoreductase</keyword>
<proteinExistence type="inferred from homology"/>
<dbReference type="PANTHER" id="PTHR43639:SF1">
    <property type="entry name" value="SHORT-CHAIN DEHYDROGENASE_REDUCTASE FAMILY PROTEIN"/>
    <property type="match status" value="1"/>
</dbReference>
<gene>
    <name evidence="4" type="ORF">M0639_32640</name>
</gene>
<evidence type="ECO:0000313" key="5">
    <source>
        <dbReference type="Proteomes" id="UP000831484"/>
    </source>
</evidence>
<dbReference type="PANTHER" id="PTHR43639">
    <property type="entry name" value="OXIDOREDUCTASE, SHORT-CHAIN DEHYDROGENASE/REDUCTASE FAMILY (AFU_ORTHOLOGUE AFUA_5G02870)"/>
    <property type="match status" value="1"/>
</dbReference>
<accession>A0AB38RML2</accession>
<dbReference type="Pfam" id="PF00106">
    <property type="entry name" value="adh_short"/>
    <property type="match status" value="1"/>
</dbReference>
<keyword evidence="5" id="KW-1185">Reference proteome</keyword>
<dbReference type="NCBIfam" id="NF005559">
    <property type="entry name" value="PRK07231.1"/>
    <property type="match status" value="1"/>
</dbReference>
<comment type="similarity">
    <text evidence="1 3">Belongs to the short-chain dehydrogenases/reductases (SDR) family.</text>
</comment>
<dbReference type="PROSITE" id="PS00061">
    <property type="entry name" value="ADH_SHORT"/>
    <property type="match status" value="1"/>
</dbReference>